<dbReference type="EMBL" id="QJVC01000022">
    <property type="protein sequence ID" value="PYI37443.1"/>
    <property type="molecule type" value="Genomic_DNA"/>
</dbReference>
<dbReference type="RefSeq" id="WP_110486477.1">
    <property type="nucleotide sequence ID" value="NZ_QJVC01000022.1"/>
</dbReference>
<keyword evidence="2" id="KW-0378">Hydrolase</keyword>
<dbReference type="SUPFAM" id="SSF53474">
    <property type="entry name" value="alpha/beta-Hydrolases"/>
    <property type="match status" value="1"/>
</dbReference>
<feature type="domain" description="AB hydrolase-1" evidence="1">
    <location>
        <begin position="23"/>
        <end position="142"/>
    </location>
</feature>
<name>A0A2V5ITG6_9MICC</name>
<evidence type="ECO:0000259" key="1">
    <source>
        <dbReference type="Pfam" id="PF00561"/>
    </source>
</evidence>
<evidence type="ECO:0000313" key="2">
    <source>
        <dbReference type="EMBL" id="PYI37443.1"/>
    </source>
</evidence>
<sequence>MAIALNPHDGVELAYDSVGEGTPLLLVHGSALSKAIWRGFGYSKALRESYRIITMDLRGHGRSGKPLTREDYVMPTLVSDVLAVLDAAGVQQAHYGGYSVGARLGFSLALAAPERLLSFTSLGGTFRIQPGSIGRLFFPEYDAALGSGGMPAFVEGWEGAMARPLDAQTRAAFLANNAVALRSYFAQTETEPGVTEADLATITLPSLLMAGTEDRARWADSRLAAELMPHARFVELPGRNHGNTLIPAGPVLDEWLPFLREL</sequence>
<dbReference type="InterPro" id="IPR000073">
    <property type="entry name" value="AB_hydrolase_1"/>
</dbReference>
<comment type="caution">
    <text evidence="2">The sequence shown here is derived from an EMBL/GenBank/DDBJ whole genome shotgun (WGS) entry which is preliminary data.</text>
</comment>
<protein>
    <submittedName>
        <fullName evidence="2">Alpha/beta hydrolase</fullName>
    </submittedName>
</protein>
<dbReference type="InterPro" id="IPR050471">
    <property type="entry name" value="AB_hydrolase"/>
</dbReference>
<accession>A0A2V5ITG6</accession>
<dbReference type="InterPro" id="IPR029058">
    <property type="entry name" value="AB_hydrolase_fold"/>
</dbReference>
<dbReference type="GO" id="GO:0016787">
    <property type="term" value="F:hydrolase activity"/>
    <property type="evidence" value="ECO:0007669"/>
    <property type="project" value="UniProtKB-KW"/>
</dbReference>
<dbReference type="PANTHER" id="PTHR43433:SF5">
    <property type="entry name" value="AB HYDROLASE-1 DOMAIN-CONTAINING PROTEIN"/>
    <property type="match status" value="1"/>
</dbReference>
<keyword evidence="3" id="KW-1185">Reference proteome</keyword>
<evidence type="ECO:0000313" key="3">
    <source>
        <dbReference type="Proteomes" id="UP000247980"/>
    </source>
</evidence>
<dbReference type="Gene3D" id="3.40.50.1820">
    <property type="entry name" value="alpha/beta hydrolase"/>
    <property type="match status" value="1"/>
</dbReference>
<dbReference type="AlphaFoldDB" id="A0A2V5ITG6"/>
<organism evidence="2 3">
    <name type="scientific">Arthrobacter psychrolactophilus</name>
    <dbReference type="NCBI Taxonomy" id="92442"/>
    <lineage>
        <taxon>Bacteria</taxon>
        <taxon>Bacillati</taxon>
        <taxon>Actinomycetota</taxon>
        <taxon>Actinomycetes</taxon>
        <taxon>Micrococcales</taxon>
        <taxon>Micrococcaceae</taxon>
        <taxon>Arthrobacter</taxon>
    </lineage>
</organism>
<proteinExistence type="predicted"/>
<gene>
    <name evidence="2" type="ORF">CVS30_15590</name>
</gene>
<dbReference type="PANTHER" id="PTHR43433">
    <property type="entry name" value="HYDROLASE, ALPHA/BETA FOLD FAMILY PROTEIN"/>
    <property type="match status" value="1"/>
</dbReference>
<dbReference type="Proteomes" id="UP000247980">
    <property type="component" value="Unassembled WGS sequence"/>
</dbReference>
<reference evidence="2 3" key="1">
    <citation type="submission" date="2018-05" db="EMBL/GenBank/DDBJ databases">
        <title>Genetic diversity of glacier-inhabiting Cryobacterium bacteria in China and description of Cryobacterium mengkeensis sp. nov. and Arthrobacter glacialis sp. nov.</title>
        <authorList>
            <person name="Liu Q."/>
            <person name="Xin Y.-H."/>
        </authorList>
    </citation>
    <scope>NUCLEOTIDE SEQUENCE [LARGE SCALE GENOMIC DNA]</scope>
    <source>
        <strain evidence="2 3">B7</strain>
    </source>
</reference>
<dbReference type="Pfam" id="PF00561">
    <property type="entry name" value="Abhydrolase_1"/>
    <property type="match status" value="1"/>
</dbReference>
<dbReference type="OrthoDB" id="9804723at2"/>